<evidence type="ECO:0008006" key="4">
    <source>
        <dbReference type="Google" id="ProtNLM"/>
    </source>
</evidence>
<dbReference type="RefSeq" id="WP_349189293.1">
    <property type="nucleotide sequence ID" value="NZ_JBBNPP010000020.1"/>
</dbReference>
<keyword evidence="1" id="KW-0472">Membrane</keyword>
<name>A0ABV1J2N0_9FIRM</name>
<keyword evidence="3" id="KW-1185">Reference proteome</keyword>
<organism evidence="2 3">
    <name type="scientific">Peptoniphilus senegalensis</name>
    <dbReference type="NCBI Taxonomy" id="1465757"/>
    <lineage>
        <taxon>Bacteria</taxon>
        <taxon>Bacillati</taxon>
        <taxon>Bacillota</taxon>
        <taxon>Tissierellia</taxon>
        <taxon>Tissierellales</taxon>
        <taxon>Peptoniphilaceae</taxon>
        <taxon>Peptoniphilus</taxon>
    </lineage>
</organism>
<feature type="transmembrane region" description="Helical" evidence="1">
    <location>
        <begin position="106"/>
        <end position="124"/>
    </location>
</feature>
<evidence type="ECO:0000313" key="3">
    <source>
        <dbReference type="Proteomes" id="UP001491691"/>
    </source>
</evidence>
<keyword evidence="1" id="KW-0812">Transmembrane</keyword>
<feature type="transmembrane region" description="Helical" evidence="1">
    <location>
        <begin position="71"/>
        <end position="94"/>
    </location>
</feature>
<accession>A0ABV1J2N0</accession>
<comment type="caution">
    <text evidence="2">The sequence shown here is derived from an EMBL/GenBank/DDBJ whole genome shotgun (WGS) entry which is preliminary data.</text>
</comment>
<gene>
    <name evidence="2" type="ORF">AAA073_08275</name>
</gene>
<evidence type="ECO:0000256" key="1">
    <source>
        <dbReference type="SAM" id="Phobius"/>
    </source>
</evidence>
<sequence>MLKNEQKIDEKIFFDDYLFDNEKFLKIIKKSKEFNNIINIIDTNMEYLGNELLYKNLEIISSYSKSTETGIVIVGVVFTIISTCFSLLAIITSIFLSEEETNKPFVLFSSIILIILIISIFRILKLKTDEKISFSYNYLIKCIELKLDNYNMVEYKERNFFLIKVKEISKN</sequence>
<keyword evidence="1" id="KW-1133">Transmembrane helix</keyword>
<evidence type="ECO:0000313" key="2">
    <source>
        <dbReference type="EMBL" id="MEQ3347427.1"/>
    </source>
</evidence>
<protein>
    <recommendedName>
        <fullName evidence="4">SMODS and SLOG-associating 2TM effector domain-containing protein</fullName>
    </recommendedName>
</protein>
<reference evidence="2 3" key="1">
    <citation type="submission" date="2024-04" db="EMBL/GenBank/DDBJ databases">
        <title>Human intestinal bacterial collection.</title>
        <authorList>
            <person name="Pauvert C."/>
            <person name="Hitch T.C.A."/>
            <person name="Clavel T."/>
        </authorList>
    </citation>
    <scope>NUCLEOTIDE SEQUENCE [LARGE SCALE GENOMIC DNA]</scope>
    <source>
        <strain evidence="2 3">CLA-SR-H019</strain>
    </source>
</reference>
<proteinExistence type="predicted"/>
<dbReference type="EMBL" id="JBBNPP010000020">
    <property type="protein sequence ID" value="MEQ3347427.1"/>
    <property type="molecule type" value="Genomic_DNA"/>
</dbReference>
<dbReference type="Proteomes" id="UP001491691">
    <property type="component" value="Unassembled WGS sequence"/>
</dbReference>